<keyword evidence="3" id="KW-0949">S-adenosyl-L-methionine</keyword>
<dbReference type="InterPro" id="IPR029063">
    <property type="entry name" value="SAM-dependent_MTases_sf"/>
</dbReference>
<dbReference type="GO" id="GO:0032259">
    <property type="term" value="P:methylation"/>
    <property type="evidence" value="ECO:0007669"/>
    <property type="project" value="UniProtKB-KW"/>
</dbReference>
<evidence type="ECO:0000313" key="7">
    <source>
        <dbReference type="Proteomes" id="UP001596523"/>
    </source>
</evidence>
<dbReference type="PANTHER" id="PTHR43464">
    <property type="entry name" value="METHYLTRANSFERASE"/>
    <property type="match status" value="1"/>
</dbReference>
<evidence type="ECO:0000256" key="4">
    <source>
        <dbReference type="SAM" id="MobiDB-lite"/>
    </source>
</evidence>
<dbReference type="GO" id="GO:0008168">
    <property type="term" value="F:methyltransferase activity"/>
    <property type="evidence" value="ECO:0007669"/>
    <property type="project" value="UniProtKB-KW"/>
</dbReference>
<feature type="domain" description="Methyltransferase" evidence="5">
    <location>
        <begin position="57"/>
        <end position="150"/>
    </location>
</feature>
<dbReference type="Proteomes" id="UP001596523">
    <property type="component" value="Unassembled WGS sequence"/>
</dbReference>
<dbReference type="Pfam" id="PF13649">
    <property type="entry name" value="Methyltransf_25"/>
    <property type="match status" value="1"/>
</dbReference>
<keyword evidence="2 6" id="KW-0808">Transferase</keyword>
<reference evidence="7" key="1">
    <citation type="journal article" date="2019" name="Int. J. Syst. Evol. Microbiol.">
        <title>The Global Catalogue of Microorganisms (GCM) 10K type strain sequencing project: providing services to taxonomists for standard genome sequencing and annotation.</title>
        <authorList>
            <consortium name="The Broad Institute Genomics Platform"/>
            <consortium name="The Broad Institute Genome Sequencing Center for Infectious Disease"/>
            <person name="Wu L."/>
            <person name="Ma J."/>
        </authorList>
    </citation>
    <scope>NUCLEOTIDE SEQUENCE [LARGE SCALE GENOMIC DNA]</scope>
    <source>
        <strain evidence="7">SYNS20</strain>
    </source>
</reference>
<evidence type="ECO:0000259" key="5">
    <source>
        <dbReference type="Pfam" id="PF13649"/>
    </source>
</evidence>
<evidence type="ECO:0000313" key="6">
    <source>
        <dbReference type="EMBL" id="MFC7303896.1"/>
    </source>
</evidence>
<dbReference type="CDD" id="cd02440">
    <property type="entry name" value="AdoMet_MTases"/>
    <property type="match status" value="1"/>
</dbReference>
<feature type="region of interest" description="Disordered" evidence="4">
    <location>
        <begin position="198"/>
        <end position="222"/>
    </location>
</feature>
<protein>
    <submittedName>
        <fullName evidence="6">SAM-dependent methyltransferase</fullName>
        <ecNumber evidence="6">2.1.1.-</ecNumber>
    </submittedName>
</protein>
<evidence type="ECO:0000256" key="3">
    <source>
        <dbReference type="ARBA" id="ARBA00022691"/>
    </source>
</evidence>
<dbReference type="InterPro" id="IPR041698">
    <property type="entry name" value="Methyltransf_25"/>
</dbReference>
<dbReference type="PANTHER" id="PTHR43464:SF19">
    <property type="entry name" value="UBIQUINONE BIOSYNTHESIS O-METHYLTRANSFERASE, MITOCHONDRIAL"/>
    <property type="match status" value="1"/>
</dbReference>
<sequence>MTHAHTESGTTPAPTDTPSPKDFWEARYQAGGDRLFSGRPNSALVREVSGLAPGRALDLGCGEGGDALWLAAQGWQVTATDISSTALRRAAAALEEAGVADRVTLEEHDLGRTFPQGRFDLVSAHFLQSPVELPREEVLRRAAAAVAPGGVLLVVGHAAWPAWVTEPDPSVHFATPEEVYESLQLPPGDWEILVSETYDRPATDPDGQPATRSDNTLKLRRL</sequence>
<dbReference type="SUPFAM" id="SSF53335">
    <property type="entry name" value="S-adenosyl-L-methionine-dependent methyltransferases"/>
    <property type="match status" value="1"/>
</dbReference>
<dbReference type="Gene3D" id="3.40.50.150">
    <property type="entry name" value="Vaccinia Virus protein VP39"/>
    <property type="match status" value="1"/>
</dbReference>
<evidence type="ECO:0000256" key="1">
    <source>
        <dbReference type="ARBA" id="ARBA00022603"/>
    </source>
</evidence>
<dbReference type="RefSeq" id="WP_381827535.1">
    <property type="nucleotide sequence ID" value="NZ_JBHTCF010000002.1"/>
</dbReference>
<feature type="region of interest" description="Disordered" evidence="4">
    <location>
        <begin position="1"/>
        <end position="22"/>
    </location>
</feature>
<dbReference type="EMBL" id="JBHTCF010000002">
    <property type="protein sequence ID" value="MFC7303896.1"/>
    <property type="molecule type" value="Genomic_DNA"/>
</dbReference>
<comment type="caution">
    <text evidence="6">The sequence shown here is derived from an EMBL/GenBank/DDBJ whole genome shotgun (WGS) entry which is preliminary data.</text>
</comment>
<name>A0ABW2JD48_9ACTN</name>
<accession>A0ABW2JD48</accession>
<feature type="compositionally biased region" description="Polar residues" evidence="4">
    <location>
        <begin position="7"/>
        <end position="18"/>
    </location>
</feature>
<proteinExistence type="predicted"/>
<dbReference type="EC" id="2.1.1.-" evidence="6"/>
<organism evidence="6 7">
    <name type="scientific">Streptomyces monticola</name>
    <dbReference type="NCBI Taxonomy" id="2666263"/>
    <lineage>
        <taxon>Bacteria</taxon>
        <taxon>Bacillati</taxon>
        <taxon>Actinomycetota</taxon>
        <taxon>Actinomycetes</taxon>
        <taxon>Kitasatosporales</taxon>
        <taxon>Streptomycetaceae</taxon>
        <taxon>Streptomyces</taxon>
    </lineage>
</organism>
<keyword evidence="1 6" id="KW-0489">Methyltransferase</keyword>
<evidence type="ECO:0000256" key="2">
    <source>
        <dbReference type="ARBA" id="ARBA00022679"/>
    </source>
</evidence>
<keyword evidence="7" id="KW-1185">Reference proteome</keyword>
<gene>
    <name evidence="6" type="ORF">ACFQVC_06665</name>
</gene>